<dbReference type="PROSITE" id="PS51543">
    <property type="entry name" value="FYRC"/>
    <property type="match status" value="1"/>
</dbReference>
<keyword evidence="2" id="KW-0539">Nucleus</keyword>
<feature type="compositionally biased region" description="Low complexity" evidence="3">
    <location>
        <begin position="76"/>
        <end position="86"/>
    </location>
</feature>
<feature type="domain" description="INO80 complex subunit E N-terminal" evidence="4">
    <location>
        <begin position="306"/>
        <end position="350"/>
    </location>
</feature>
<dbReference type="AlphaFoldDB" id="A0A9P6QK91"/>
<organism evidence="5 6">
    <name type="scientific">Actinomortierella ambigua</name>
    <dbReference type="NCBI Taxonomy" id="1343610"/>
    <lineage>
        <taxon>Eukaryota</taxon>
        <taxon>Fungi</taxon>
        <taxon>Fungi incertae sedis</taxon>
        <taxon>Mucoromycota</taxon>
        <taxon>Mortierellomycotina</taxon>
        <taxon>Mortierellomycetes</taxon>
        <taxon>Mortierellales</taxon>
        <taxon>Mortierellaceae</taxon>
        <taxon>Actinomortierella</taxon>
    </lineage>
</organism>
<feature type="compositionally biased region" description="Low complexity" evidence="3">
    <location>
        <begin position="362"/>
        <end position="382"/>
    </location>
</feature>
<dbReference type="GO" id="GO:0005634">
    <property type="term" value="C:nucleus"/>
    <property type="evidence" value="ECO:0007669"/>
    <property type="project" value="UniProtKB-SubCell"/>
</dbReference>
<dbReference type="SMART" id="SM00542">
    <property type="entry name" value="FYRC"/>
    <property type="match status" value="1"/>
</dbReference>
<feature type="region of interest" description="Disordered" evidence="3">
    <location>
        <begin position="686"/>
        <end position="935"/>
    </location>
</feature>
<evidence type="ECO:0000256" key="2">
    <source>
        <dbReference type="ARBA" id="ARBA00023242"/>
    </source>
</evidence>
<evidence type="ECO:0000313" key="5">
    <source>
        <dbReference type="EMBL" id="KAG0269282.1"/>
    </source>
</evidence>
<gene>
    <name evidence="5" type="ORF">DFQ27_004145</name>
</gene>
<protein>
    <recommendedName>
        <fullName evidence="4">INO80 complex subunit E N-terminal domain-containing protein</fullName>
    </recommendedName>
</protein>
<dbReference type="InterPro" id="IPR040092">
    <property type="entry name" value="TBRG1"/>
</dbReference>
<feature type="compositionally biased region" description="Low complexity" evidence="3">
    <location>
        <begin position="41"/>
        <end position="56"/>
    </location>
</feature>
<feature type="compositionally biased region" description="Low complexity" evidence="3">
    <location>
        <begin position="18"/>
        <end position="30"/>
    </location>
</feature>
<reference evidence="5" key="1">
    <citation type="journal article" date="2020" name="Fungal Divers.">
        <title>Resolving the Mortierellaceae phylogeny through synthesis of multi-gene phylogenetics and phylogenomics.</title>
        <authorList>
            <person name="Vandepol N."/>
            <person name="Liber J."/>
            <person name="Desiro A."/>
            <person name="Na H."/>
            <person name="Kennedy M."/>
            <person name="Barry K."/>
            <person name="Grigoriev I.V."/>
            <person name="Miller A.N."/>
            <person name="O'Donnell K."/>
            <person name="Stajich J.E."/>
            <person name="Bonito G."/>
        </authorList>
    </citation>
    <scope>NUCLEOTIDE SEQUENCE</scope>
    <source>
        <strain evidence="5">BC1065</strain>
    </source>
</reference>
<feature type="compositionally biased region" description="Acidic residues" evidence="3">
    <location>
        <begin position="181"/>
        <end position="192"/>
    </location>
</feature>
<sequence length="983" mass="103447">MVPSDMDPQLSAKVEETPSASGAPSGAPAAQSTTFAQKDLATATFATSTPTAATSHPPRPSQPLATRQEPQSKDLTTTTTARDSTTVPKGQEHLNKVVDVTTNLPAMSNSGISTTSTTHTTSSTSASASMPNSSQFNPTVHRPSLASEAALAAVKAVRENPSKVLSNGGDSHPSKDKDVEMDVEGDETEDEIQTTRRQSVNGHRHDEDADGEAEGDEEDGYEANPTTSGNSGVVGSAGQAPTRSQPPSQHAKRKQGRQRKNTSALPSSSQHASSSSRQQTTPPPSVSSPPLAKDDSPLDGQSVTEEKYRRLKRKLKEVLQENERMATELELSHRRVRNLRKEKNLLLDKIIQYERGHESDSVSELSTSLSSDSESSDASLYSRRSERPWSRHANGGRRDGSSTSSARHLAVATGSAGSGPHHPRKTYKTSRRRSPSASGNIPSAGSSSAAAGAGASAATATNEGDGMDGHRHLSPSASRGGSSSQSALRGKDHKPTPVPSLITNVGSAFQKPKRIHTSAKQRATNMMRVKKVLPLARDENGNVKLPCTIGILTVMSLGKVIWDREAFHNERYIWPVGYKMSRLYNSMIDKTSLTTYTCSVIDDGDAPKFMIEVGDQPGKPIIAGTATGAWTHVVKAANEIRKRDHSNSASGPDYFGFSNPTIAKLIQELADADKCEHYIMQRFEEGTGRSGSAAQAAAGEKRRLGRGSASGSSATGGGGGGGGGGGDDKEGKDGTDGGGGGGGSKNGDHESYKDDMLDEEDDSDYVSLGTAGIKPPPAKKLKVSGATSDHEDDDASMVIDSGDGSGMNKRHHHHSSLGATTMEEDIDIEANDEEEEDHDDEHEEEEIDELDDDDADDDEDEDDVMAPAPPSASSSGPAAPSSSTYTSSSHSPSSSDVKQGPPEPSSHQHHHQAAPSEGSTLASSDKISVHPGKAISVLHQETIPATMTNIANTTLTQEPIHSIATSTSSAADSNSPAVVVASE</sequence>
<evidence type="ECO:0000313" key="6">
    <source>
        <dbReference type="Proteomes" id="UP000807716"/>
    </source>
</evidence>
<feature type="compositionally biased region" description="Low complexity" evidence="3">
    <location>
        <begin position="263"/>
        <end position="280"/>
    </location>
</feature>
<proteinExistence type="predicted"/>
<feature type="compositionally biased region" description="Gly residues" evidence="3">
    <location>
        <begin position="736"/>
        <end position="745"/>
    </location>
</feature>
<dbReference type="InterPro" id="IPR003888">
    <property type="entry name" value="FYrich_N"/>
</dbReference>
<feature type="compositionally biased region" description="Low complexity" evidence="3">
    <location>
        <begin position="108"/>
        <end position="134"/>
    </location>
</feature>
<feature type="compositionally biased region" description="Polar residues" evidence="3">
    <location>
        <begin position="224"/>
        <end position="248"/>
    </location>
</feature>
<feature type="region of interest" description="Disordered" evidence="3">
    <location>
        <begin position="356"/>
        <end position="503"/>
    </location>
</feature>
<feature type="compositionally biased region" description="Low complexity" evidence="3">
    <location>
        <begin position="435"/>
        <end position="462"/>
    </location>
</feature>
<feature type="compositionally biased region" description="Basic and acidic residues" evidence="3">
    <location>
        <begin position="726"/>
        <end position="735"/>
    </location>
</feature>
<feature type="compositionally biased region" description="Basic residues" evidence="3">
    <location>
        <begin position="421"/>
        <end position="434"/>
    </location>
</feature>
<dbReference type="PANTHER" id="PTHR22715">
    <property type="entry name" value="TRANSFORMING GROWTH FACTOR BETA REGULATED GENE 1"/>
    <property type="match status" value="1"/>
</dbReference>
<evidence type="ECO:0000259" key="4">
    <source>
        <dbReference type="Pfam" id="PF24237"/>
    </source>
</evidence>
<dbReference type="Pfam" id="PF05965">
    <property type="entry name" value="FYRC"/>
    <property type="match status" value="1"/>
</dbReference>
<feature type="compositionally biased region" description="Gly residues" evidence="3">
    <location>
        <begin position="714"/>
        <end position="725"/>
    </location>
</feature>
<feature type="compositionally biased region" description="Low complexity" evidence="3">
    <location>
        <begin position="871"/>
        <end position="895"/>
    </location>
</feature>
<feature type="region of interest" description="Disordered" evidence="3">
    <location>
        <begin position="160"/>
        <end position="307"/>
    </location>
</feature>
<dbReference type="InterPro" id="IPR003889">
    <property type="entry name" value="FYrich_C"/>
</dbReference>
<feature type="region of interest" description="Disordered" evidence="3">
    <location>
        <begin position="1"/>
        <end position="143"/>
    </location>
</feature>
<comment type="caution">
    <text evidence="5">The sequence shown here is derived from an EMBL/GenBank/DDBJ whole genome shotgun (WGS) entry which is preliminary data.</text>
</comment>
<feature type="compositionally biased region" description="Basic residues" evidence="3">
    <location>
        <begin position="250"/>
        <end position="260"/>
    </location>
</feature>
<accession>A0A9P6QK91</accession>
<dbReference type="Pfam" id="PF05964">
    <property type="entry name" value="FYRN"/>
    <property type="match status" value="1"/>
</dbReference>
<dbReference type="OrthoDB" id="285793at2759"/>
<dbReference type="EMBL" id="JAAAJB010000029">
    <property type="protein sequence ID" value="KAG0269282.1"/>
    <property type="molecule type" value="Genomic_DNA"/>
</dbReference>
<evidence type="ECO:0000256" key="1">
    <source>
        <dbReference type="ARBA" id="ARBA00004123"/>
    </source>
</evidence>
<feature type="compositionally biased region" description="Polar residues" evidence="3">
    <location>
        <begin position="63"/>
        <end position="75"/>
    </location>
</feature>
<comment type="subcellular location">
    <subcellularLocation>
        <location evidence="1">Nucleus</location>
    </subcellularLocation>
</comment>
<dbReference type="SMART" id="SM00541">
    <property type="entry name" value="FYRN"/>
    <property type="match status" value="1"/>
</dbReference>
<dbReference type="InterPro" id="IPR056515">
    <property type="entry name" value="INO80E_N"/>
</dbReference>
<name>A0A9P6QK91_9FUNG</name>
<dbReference type="PANTHER" id="PTHR22715:SF0">
    <property type="entry name" value="TRANSFORMING GROWTH FACTOR BETA REGULATOR 1"/>
    <property type="match status" value="1"/>
</dbReference>
<feature type="compositionally biased region" description="Low complexity" evidence="3">
    <location>
        <begin position="474"/>
        <end position="488"/>
    </location>
</feature>
<dbReference type="PROSITE" id="PS51542">
    <property type="entry name" value="FYRN"/>
    <property type="match status" value="1"/>
</dbReference>
<dbReference type="Proteomes" id="UP000807716">
    <property type="component" value="Unassembled WGS sequence"/>
</dbReference>
<dbReference type="Gene3D" id="3.30.160.360">
    <property type="match status" value="1"/>
</dbReference>
<feature type="compositionally biased region" description="Acidic residues" evidence="3">
    <location>
        <begin position="822"/>
        <end position="864"/>
    </location>
</feature>
<dbReference type="Pfam" id="PF24237">
    <property type="entry name" value="INO80E"/>
    <property type="match status" value="1"/>
</dbReference>
<feature type="compositionally biased region" description="Acidic residues" evidence="3">
    <location>
        <begin position="208"/>
        <end position="221"/>
    </location>
</feature>
<dbReference type="GO" id="GO:0051726">
    <property type="term" value="P:regulation of cell cycle"/>
    <property type="evidence" value="ECO:0007669"/>
    <property type="project" value="TreeGrafter"/>
</dbReference>
<evidence type="ECO:0000256" key="3">
    <source>
        <dbReference type="SAM" id="MobiDB-lite"/>
    </source>
</evidence>
<keyword evidence="6" id="KW-1185">Reference proteome</keyword>
<feature type="compositionally biased region" description="Basic and acidic residues" evidence="3">
    <location>
        <begin position="746"/>
        <end position="755"/>
    </location>
</feature>